<gene>
    <name evidence="2" type="ORF">E2C01_079236</name>
</gene>
<feature type="chain" id="PRO_5022865539" evidence="1">
    <location>
        <begin position="28"/>
        <end position="66"/>
    </location>
</feature>
<proteinExistence type="predicted"/>
<accession>A0A5B7ISS7</accession>
<protein>
    <submittedName>
        <fullName evidence="2">Uncharacterized protein</fullName>
    </submittedName>
</protein>
<evidence type="ECO:0000256" key="1">
    <source>
        <dbReference type="SAM" id="SignalP"/>
    </source>
</evidence>
<keyword evidence="3" id="KW-1185">Reference proteome</keyword>
<name>A0A5B7ISS7_PORTR</name>
<dbReference type="Proteomes" id="UP000324222">
    <property type="component" value="Unassembled WGS sequence"/>
</dbReference>
<comment type="caution">
    <text evidence="2">The sequence shown here is derived from an EMBL/GenBank/DDBJ whole genome shotgun (WGS) entry which is preliminary data.</text>
</comment>
<evidence type="ECO:0000313" key="3">
    <source>
        <dbReference type="Proteomes" id="UP000324222"/>
    </source>
</evidence>
<organism evidence="2 3">
    <name type="scientific">Portunus trituberculatus</name>
    <name type="common">Swimming crab</name>
    <name type="synonym">Neptunus trituberculatus</name>
    <dbReference type="NCBI Taxonomy" id="210409"/>
    <lineage>
        <taxon>Eukaryota</taxon>
        <taxon>Metazoa</taxon>
        <taxon>Ecdysozoa</taxon>
        <taxon>Arthropoda</taxon>
        <taxon>Crustacea</taxon>
        <taxon>Multicrustacea</taxon>
        <taxon>Malacostraca</taxon>
        <taxon>Eumalacostraca</taxon>
        <taxon>Eucarida</taxon>
        <taxon>Decapoda</taxon>
        <taxon>Pleocyemata</taxon>
        <taxon>Brachyura</taxon>
        <taxon>Eubrachyura</taxon>
        <taxon>Portunoidea</taxon>
        <taxon>Portunidae</taxon>
        <taxon>Portuninae</taxon>
        <taxon>Portunus</taxon>
    </lineage>
</organism>
<keyword evidence="1" id="KW-0732">Signal</keyword>
<evidence type="ECO:0000313" key="2">
    <source>
        <dbReference type="EMBL" id="MPC84497.1"/>
    </source>
</evidence>
<sequence length="66" mass="7613">MEVVMPMISMLIKLLLSFFHPISYHDAFPYSFSLLFGGFMQLQKLMWGIRIVKTVAINFLTSIDPS</sequence>
<dbReference type="EMBL" id="VSRR010065571">
    <property type="protein sequence ID" value="MPC84497.1"/>
    <property type="molecule type" value="Genomic_DNA"/>
</dbReference>
<reference evidence="2 3" key="1">
    <citation type="submission" date="2019-05" db="EMBL/GenBank/DDBJ databases">
        <title>Another draft genome of Portunus trituberculatus and its Hox gene families provides insights of decapod evolution.</title>
        <authorList>
            <person name="Jeong J.-H."/>
            <person name="Song I."/>
            <person name="Kim S."/>
            <person name="Choi T."/>
            <person name="Kim D."/>
            <person name="Ryu S."/>
            <person name="Kim W."/>
        </authorList>
    </citation>
    <scope>NUCLEOTIDE SEQUENCE [LARGE SCALE GENOMIC DNA]</scope>
    <source>
        <tissue evidence="2">Muscle</tissue>
    </source>
</reference>
<feature type="signal peptide" evidence="1">
    <location>
        <begin position="1"/>
        <end position="27"/>
    </location>
</feature>
<dbReference type="AlphaFoldDB" id="A0A5B7ISS7"/>